<proteinExistence type="predicted"/>
<protein>
    <submittedName>
        <fullName evidence="2">Uncharacterized protein</fullName>
    </submittedName>
</protein>
<dbReference type="Proteomes" id="UP000887565">
    <property type="component" value="Unplaced"/>
</dbReference>
<organism evidence="1 2">
    <name type="scientific">Romanomermis culicivorax</name>
    <name type="common">Nematode worm</name>
    <dbReference type="NCBI Taxonomy" id="13658"/>
    <lineage>
        <taxon>Eukaryota</taxon>
        <taxon>Metazoa</taxon>
        <taxon>Ecdysozoa</taxon>
        <taxon>Nematoda</taxon>
        <taxon>Enoplea</taxon>
        <taxon>Dorylaimia</taxon>
        <taxon>Mermithida</taxon>
        <taxon>Mermithoidea</taxon>
        <taxon>Mermithidae</taxon>
        <taxon>Romanomermis</taxon>
    </lineage>
</organism>
<accession>A0A915ILL6</accession>
<evidence type="ECO:0000313" key="2">
    <source>
        <dbReference type="WBParaSite" id="nRc.2.0.1.t14764-RA"/>
    </source>
</evidence>
<evidence type="ECO:0000313" key="1">
    <source>
        <dbReference type="Proteomes" id="UP000887565"/>
    </source>
</evidence>
<keyword evidence="1" id="KW-1185">Reference proteome</keyword>
<dbReference type="AlphaFoldDB" id="A0A915ILL6"/>
<name>A0A915ILL6_ROMCU</name>
<sequence length="79" mass="9145">MYCSYSPSLRSVIAVSAVTSNWLNLFSDLKRQNFKKPSLEPVVIWLFSDDVETQCNSELWHLSTKIGFLAPRQTYNFPE</sequence>
<reference evidence="2" key="1">
    <citation type="submission" date="2022-11" db="UniProtKB">
        <authorList>
            <consortium name="WormBaseParasite"/>
        </authorList>
    </citation>
    <scope>IDENTIFICATION</scope>
</reference>
<dbReference type="WBParaSite" id="nRc.2.0.1.t14764-RA">
    <property type="protein sequence ID" value="nRc.2.0.1.t14764-RA"/>
    <property type="gene ID" value="nRc.2.0.1.g14764"/>
</dbReference>